<evidence type="ECO:0000313" key="4">
    <source>
        <dbReference type="Proteomes" id="UP000634435"/>
    </source>
</evidence>
<accession>A0ABQ2DA67</accession>
<dbReference type="InterPro" id="IPR024455">
    <property type="entry name" value="Phage_capsid"/>
</dbReference>
<comment type="caution">
    <text evidence="3">The sequence shown here is derived from an EMBL/GenBank/DDBJ whole genome shotgun (WGS) entry which is preliminary data.</text>
</comment>
<evidence type="ECO:0000256" key="1">
    <source>
        <dbReference type="ARBA" id="ARBA00004328"/>
    </source>
</evidence>
<organism evidence="3 4">
    <name type="scientific">Virgibacillus kapii</name>
    <dbReference type="NCBI Taxonomy" id="1638645"/>
    <lineage>
        <taxon>Bacteria</taxon>
        <taxon>Bacillati</taxon>
        <taxon>Bacillota</taxon>
        <taxon>Bacilli</taxon>
        <taxon>Bacillales</taxon>
        <taxon>Bacillaceae</taxon>
        <taxon>Virgibacillus</taxon>
    </lineage>
</organism>
<feature type="domain" description="Phage capsid-like C-terminal" evidence="2">
    <location>
        <begin position="110"/>
        <end position="378"/>
    </location>
</feature>
<name>A0ABQ2DA67_9BACI</name>
<comment type="subcellular location">
    <subcellularLocation>
        <location evidence="1">Virion</location>
    </subcellularLocation>
</comment>
<gene>
    <name evidence="3" type="primary">cps</name>
    <name evidence="3" type="ORF">GCM10007111_11590</name>
</gene>
<dbReference type="EMBL" id="BMPN01000002">
    <property type="protein sequence ID" value="GGJ51033.1"/>
    <property type="molecule type" value="Genomic_DNA"/>
</dbReference>
<evidence type="ECO:0000313" key="3">
    <source>
        <dbReference type="EMBL" id="GGJ51033.1"/>
    </source>
</evidence>
<dbReference type="NCBIfam" id="TIGR01554">
    <property type="entry name" value="major_cap_HK97"/>
    <property type="match status" value="1"/>
</dbReference>
<dbReference type="InterPro" id="IPR054612">
    <property type="entry name" value="Phage_capsid-like_C"/>
</dbReference>
<reference evidence="4" key="1">
    <citation type="journal article" date="2019" name="Int. J. Syst. Evol. Microbiol.">
        <title>The Global Catalogue of Microorganisms (GCM) 10K type strain sequencing project: providing services to taxonomists for standard genome sequencing and annotation.</title>
        <authorList>
            <consortium name="The Broad Institute Genomics Platform"/>
            <consortium name="The Broad Institute Genome Sequencing Center for Infectious Disease"/>
            <person name="Wu L."/>
            <person name="Ma J."/>
        </authorList>
    </citation>
    <scope>NUCLEOTIDE SEQUENCE [LARGE SCALE GENOMIC DNA]</scope>
    <source>
        <strain evidence="4">JCM 30071</strain>
    </source>
</reference>
<protein>
    <submittedName>
        <fullName evidence="3">Major capsid protein</fullName>
    </submittedName>
</protein>
<sequence length="390" mass="43307">MNKRKQLKMNLQEFGGITNPDSVENQQNELKQDIVNAIESGDSEATAKALTAMAEGIQNEILQEAQTIVNDNMTDSRVLAERGIHSLTKEEKTYYNEVIEGKGFVGVERLVPKTVIDRVFEELIQEHPILARINFVNTTGVTQWVLKKGDVNPAWWGKLCDDIKELLDDGFETVDMNLYKLSAFIPVCNAMLELGPQWLDRYVRTVLAEAMAIALEEAIIAGTGKDQPIGMIKDLKGAVTDGVYPDKTAKALEEFSVKSLYAIRGDLSKNGKRKVSNIILAVNPNDYNYKLAEHVVYRNAAGQYMTNLPIDATIIESVSVPEGKLIAGLAKDYFMGVGSERKIKASTEYRFLEDETVYLTRMLANGRPKDNDSFKVYDISNIGANPGAEG</sequence>
<proteinExistence type="predicted"/>
<dbReference type="RefSeq" id="WP_373867240.1">
    <property type="nucleotide sequence ID" value="NZ_BMPN01000002.1"/>
</dbReference>
<dbReference type="Pfam" id="PF05065">
    <property type="entry name" value="Phage_capsid"/>
    <property type="match status" value="1"/>
</dbReference>
<dbReference type="Proteomes" id="UP000634435">
    <property type="component" value="Unassembled WGS sequence"/>
</dbReference>
<keyword evidence="4" id="KW-1185">Reference proteome</keyword>
<evidence type="ECO:0000259" key="2">
    <source>
        <dbReference type="Pfam" id="PF05065"/>
    </source>
</evidence>
<dbReference type="SUPFAM" id="SSF56563">
    <property type="entry name" value="Major capsid protein gp5"/>
    <property type="match status" value="1"/>
</dbReference>
<dbReference type="Gene3D" id="3.30.2400.10">
    <property type="entry name" value="Major capsid protein gp5"/>
    <property type="match status" value="1"/>
</dbReference>